<name>A0ABN9RK02_9DINO</name>
<organism evidence="15 16">
    <name type="scientific">Prorocentrum cordatum</name>
    <dbReference type="NCBI Taxonomy" id="2364126"/>
    <lineage>
        <taxon>Eukaryota</taxon>
        <taxon>Sar</taxon>
        <taxon>Alveolata</taxon>
        <taxon>Dinophyceae</taxon>
        <taxon>Prorocentrales</taxon>
        <taxon>Prorocentraceae</taxon>
        <taxon>Prorocentrum</taxon>
    </lineage>
</organism>
<evidence type="ECO:0000256" key="5">
    <source>
        <dbReference type="ARBA" id="ARBA00022643"/>
    </source>
</evidence>
<comment type="cofactor">
    <cofactor evidence="1">
        <name>FMN</name>
        <dbReference type="ChEBI" id="CHEBI:58210"/>
    </cofactor>
</comment>
<evidence type="ECO:0000256" key="3">
    <source>
        <dbReference type="ARBA" id="ARBA00012376"/>
    </source>
</evidence>
<sequence>MAPKLSKRQQKKQRQQMQKEQREKRDAEGGKQKPTGLVDETNFPHNGLLFRLRRSEYQFPRSDAVLREMGISKSHATRQPAAKPEAEPAEEEEDEPEEPGGAEGDAGAGGEPAAKRPKVEEEPSRVGPAIKKERKPVDFKGKTVLAPLTTVGNLPFRRLCKKLGADITDEDVFGVQLAGGFADSLATCAECVANEMEVDFIDINCGCPIDLVVNKGAGSGLMRKLNRLEEIAKSVARSAAPVPLTLKLRMGYEDNNPVAHTVVPKLADWGVSAVTLHGRSREQRYSRDANWEYIWDCAKSSSVPLIGNGDVYDFEDQVRALTGQSGAASSVMVARGALYKPWVFKEIKDGKRWDISSGERLDLLKDYARFGMEHWGADPRGVETTRKFMLEWLSYTCRYIPVGLLEIAPQRLQWRNPTYRGRDDLETLMASENPVDWVRLSEMVLGPAPAGFSFQPKHKSSAHAKNEHEVQG</sequence>
<evidence type="ECO:0000256" key="13">
    <source>
        <dbReference type="SAM" id="MobiDB-lite"/>
    </source>
</evidence>
<comment type="similarity">
    <text evidence="2">Belongs to the Dus family. Dus3 subfamily.</text>
</comment>
<protein>
    <recommendedName>
        <fullName evidence="3">tRNA-dihydrouridine(47) synthase [NAD(P)(+)]</fullName>
        <ecNumber evidence="3">1.3.1.89</ecNumber>
    </recommendedName>
</protein>
<evidence type="ECO:0000313" key="15">
    <source>
        <dbReference type="EMBL" id="CAK0818316.1"/>
    </source>
</evidence>
<dbReference type="PANTHER" id="PTHR45846:SF1">
    <property type="entry name" value="TRNA-DIHYDROURIDINE(47) SYNTHASE [NAD(P)(+)]-LIKE"/>
    <property type="match status" value="1"/>
</dbReference>
<feature type="region of interest" description="Disordered" evidence="13">
    <location>
        <begin position="452"/>
        <end position="472"/>
    </location>
</feature>
<comment type="catalytic activity">
    <reaction evidence="9">
        <text>5,6-dihydrouridine(47) in tRNA + NAD(+) = uridine(47) in tRNA + NADH + H(+)</text>
        <dbReference type="Rhea" id="RHEA:53364"/>
        <dbReference type="Rhea" id="RHEA-COMP:13539"/>
        <dbReference type="Rhea" id="RHEA-COMP:13540"/>
        <dbReference type="ChEBI" id="CHEBI:15378"/>
        <dbReference type="ChEBI" id="CHEBI:57540"/>
        <dbReference type="ChEBI" id="CHEBI:57945"/>
        <dbReference type="ChEBI" id="CHEBI:65315"/>
        <dbReference type="ChEBI" id="CHEBI:74443"/>
        <dbReference type="EC" id="1.3.1.89"/>
    </reaction>
    <physiologicalReaction direction="right-to-left" evidence="9">
        <dbReference type="Rhea" id="RHEA:53366"/>
    </physiologicalReaction>
</comment>
<dbReference type="PANTHER" id="PTHR45846">
    <property type="entry name" value="TRNA-DIHYDROURIDINE(47) SYNTHASE [NAD(P)(+)]-LIKE"/>
    <property type="match status" value="1"/>
</dbReference>
<keyword evidence="16" id="KW-1185">Reference proteome</keyword>
<keyword evidence="7" id="KW-0521">NADP</keyword>
<proteinExistence type="inferred from homology"/>
<keyword evidence="8" id="KW-0560">Oxidoreductase</keyword>
<dbReference type="EMBL" id="CAUYUJ010006695">
    <property type="protein sequence ID" value="CAK0818316.1"/>
    <property type="molecule type" value="Genomic_DNA"/>
</dbReference>
<feature type="compositionally biased region" description="Basic and acidic residues" evidence="13">
    <location>
        <begin position="17"/>
        <end position="31"/>
    </location>
</feature>
<evidence type="ECO:0000256" key="4">
    <source>
        <dbReference type="ARBA" id="ARBA00022630"/>
    </source>
</evidence>
<evidence type="ECO:0000256" key="7">
    <source>
        <dbReference type="ARBA" id="ARBA00022857"/>
    </source>
</evidence>
<feature type="compositionally biased region" description="Basic residues" evidence="13">
    <location>
        <begin position="1"/>
        <end position="14"/>
    </location>
</feature>
<dbReference type="Gene3D" id="3.20.20.70">
    <property type="entry name" value="Aldolase class I"/>
    <property type="match status" value="1"/>
</dbReference>
<feature type="region of interest" description="Disordered" evidence="13">
    <location>
        <begin position="1"/>
        <end position="45"/>
    </location>
</feature>
<keyword evidence="4" id="KW-0285">Flavoprotein</keyword>
<feature type="region of interest" description="Disordered" evidence="13">
    <location>
        <begin position="71"/>
        <end position="133"/>
    </location>
</feature>
<dbReference type="SUPFAM" id="SSF51395">
    <property type="entry name" value="FMN-linked oxidoreductases"/>
    <property type="match status" value="1"/>
</dbReference>
<accession>A0ABN9RK02</accession>
<feature type="compositionally biased region" description="Gly residues" evidence="13">
    <location>
        <begin position="101"/>
        <end position="110"/>
    </location>
</feature>
<evidence type="ECO:0000256" key="9">
    <source>
        <dbReference type="ARBA" id="ARBA00048266"/>
    </source>
</evidence>
<comment type="catalytic activity">
    <reaction evidence="11">
        <text>a 5,6-dihydrouridine in mRNA + NADP(+) = a uridine in mRNA + NADPH + H(+)</text>
        <dbReference type="Rhea" id="RHEA:69855"/>
        <dbReference type="Rhea" id="RHEA-COMP:14658"/>
        <dbReference type="Rhea" id="RHEA-COMP:17789"/>
        <dbReference type="ChEBI" id="CHEBI:15378"/>
        <dbReference type="ChEBI" id="CHEBI:57783"/>
        <dbReference type="ChEBI" id="CHEBI:58349"/>
        <dbReference type="ChEBI" id="CHEBI:65315"/>
        <dbReference type="ChEBI" id="CHEBI:74443"/>
    </reaction>
    <physiologicalReaction direction="right-to-left" evidence="11">
        <dbReference type="Rhea" id="RHEA:69857"/>
    </physiologicalReaction>
</comment>
<dbReference type="InterPro" id="IPR035587">
    <property type="entry name" value="DUS-like_FMN-bd"/>
</dbReference>
<dbReference type="EC" id="1.3.1.89" evidence="3"/>
<gene>
    <name evidence="15" type="ORF">PCOR1329_LOCUS20654</name>
</gene>
<dbReference type="InterPro" id="IPR018517">
    <property type="entry name" value="tRNA_hU_synthase_CS"/>
</dbReference>
<evidence type="ECO:0000256" key="8">
    <source>
        <dbReference type="ARBA" id="ARBA00023002"/>
    </source>
</evidence>
<reference evidence="15" key="1">
    <citation type="submission" date="2023-10" db="EMBL/GenBank/DDBJ databases">
        <authorList>
            <person name="Chen Y."/>
            <person name="Shah S."/>
            <person name="Dougan E. K."/>
            <person name="Thang M."/>
            <person name="Chan C."/>
        </authorList>
    </citation>
    <scope>NUCLEOTIDE SEQUENCE [LARGE SCALE GENOMIC DNA]</scope>
</reference>
<evidence type="ECO:0000256" key="2">
    <source>
        <dbReference type="ARBA" id="ARBA00005451"/>
    </source>
</evidence>
<dbReference type="PROSITE" id="PS01136">
    <property type="entry name" value="UPF0034"/>
    <property type="match status" value="1"/>
</dbReference>
<evidence type="ECO:0000256" key="11">
    <source>
        <dbReference type="ARBA" id="ARBA00049447"/>
    </source>
</evidence>
<dbReference type="CDD" id="cd02801">
    <property type="entry name" value="DUS_like_FMN"/>
    <property type="match status" value="1"/>
</dbReference>
<evidence type="ECO:0000313" key="16">
    <source>
        <dbReference type="Proteomes" id="UP001189429"/>
    </source>
</evidence>
<feature type="compositionally biased region" description="Acidic residues" evidence="13">
    <location>
        <begin position="87"/>
        <end position="100"/>
    </location>
</feature>
<evidence type="ECO:0000256" key="12">
    <source>
        <dbReference type="ARBA" id="ARBA00049513"/>
    </source>
</evidence>
<comment type="catalytic activity">
    <reaction evidence="10">
        <text>a 5,6-dihydrouridine in mRNA + NAD(+) = a uridine in mRNA + NADH + H(+)</text>
        <dbReference type="Rhea" id="RHEA:69851"/>
        <dbReference type="Rhea" id="RHEA-COMP:14658"/>
        <dbReference type="Rhea" id="RHEA-COMP:17789"/>
        <dbReference type="ChEBI" id="CHEBI:15378"/>
        <dbReference type="ChEBI" id="CHEBI:57540"/>
        <dbReference type="ChEBI" id="CHEBI:57945"/>
        <dbReference type="ChEBI" id="CHEBI:65315"/>
        <dbReference type="ChEBI" id="CHEBI:74443"/>
    </reaction>
    <physiologicalReaction direction="right-to-left" evidence="10">
        <dbReference type="Rhea" id="RHEA:69853"/>
    </physiologicalReaction>
</comment>
<evidence type="ECO:0000256" key="10">
    <source>
        <dbReference type="ARBA" id="ARBA00048342"/>
    </source>
</evidence>
<evidence type="ECO:0000259" key="14">
    <source>
        <dbReference type="Pfam" id="PF01207"/>
    </source>
</evidence>
<keyword evidence="6" id="KW-0819">tRNA processing</keyword>
<feature type="domain" description="DUS-like FMN-binding" evidence="14">
    <location>
        <begin position="172"/>
        <end position="347"/>
    </location>
</feature>
<dbReference type="Pfam" id="PF01207">
    <property type="entry name" value="Dus"/>
    <property type="match status" value="1"/>
</dbReference>
<evidence type="ECO:0000256" key="6">
    <source>
        <dbReference type="ARBA" id="ARBA00022694"/>
    </source>
</evidence>
<feature type="compositionally biased region" description="Basic and acidic residues" evidence="13">
    <location>
        <begin position="113"/>
        <end position="124"/>
    </location>
</feature>
<evidence type="ECO:0000256" key="1">
    <source>
        <dbReference type="ARBA" id="ARBA00001917"/>
    </source>
</evidence>
<keyword evidence="5" id="KW-0288">FMN</keyword>
<dbReference type="Proteomes" id="UP001189429">
    <property type="component" value="Unassembled WGS sequence"/>
</dbReference>
<comment type="catalytic activity">
    <reaction evidence="12">
        <text>5,6-dihydrouridine(47) in tRNA + NADP(+) = uridine(47) in tRNA + NADPH + H(+)</text>
        <dbReference type="Rhea" id="RHEA:53360"/>
        <dbReference type="Rhea" id="RHEA-COMP:13539"/>
        <dbReference type="Rhea" id="RHEA-COMP:13540"/>
        <dbReference type="ChEBI" id="CHEBI:15378"/>
        <dbReference type="ChEBI" id="CHEBI:57783"/>
        <dbReference type="ChEBI" id="CHEBI:58349"/>
        <dbReference type="ChEBI" id="CHEBI:65315"/>
        <dbReference type="ChEBI" id="CHEBI:74443"/>
        <dbReference type="EC" id="1.3.1.89"/>
    </reaction>
    <physiologicalReaction direction="right-to-left" evidence="12">
        <dbReference type="Rhea" id="RHEA:53362"/>
    </physiologicalReaction>
</comment>
<comment type="caution">
    <text evidence="15">The sequence shown here is derived from an EMBL/GenBank/DDBJ whole genome shotgun (WGS) entry which is preliminary data.</text>
</comment>
<dbReference type="InterPro" id="IPR013785">
    <property type="entry name" value="Aldolase_TIM"/>
</dbReference>